<dbReference type="Proteomes" id="UP000293291">
    <property type="component" value="Unassembled WGS sequence"/>
</dbReference>
<gene>
    <name evidence="3" type="ORF">EUA07_13070</name>
</gene>
<evidence type="ECO:0000313" key="4">
    <source>
        <dbReference type="Proteomes" id="UP000293291"/>
    </source>
</evidence>
<dbReference type="RefSeq" id="WP_129455616.1">
    <property type="nucleotide sequence ID" value="NZ_JACXYX010000002.1"/>
</dbReference>
<dbReference type="AlphaFoldDB" id="A0A4Q2SDM1"/>
<protein>
    <recommendedName>
        <fullName evidence="5">Sensor domain-containing protein</fullName>
    </recommendedName>
</protein>
<feature type="signal peptide" evidence="2">
    <location>
        <begin position="1"/>
        <end position="31"/>
    </location>
</feature>
<proteinExistence type="predicted"/>
<comment type="caution">
    <text evidence="3">The sequence shown here is derived from an EMBL/GenBank/DDBJ whole genome shotgun (WGS) entry which is preliminary data.</text>
</comment>
<accession>A0A4Q2SDM1</accession>
<dbReference type="OrthoDB" id="3785446at2"/>
<evidence type="ECO:0000256" key="2">
    <source>
        <dbReference type="SAM" id="SignalP"/>
    </source>
</evidence>
<reference evidence="3 4" key="1">
    <citation type="submission" date="2019-01" db="EMBL/GenBank/DDBJ databases">
        <title>Novel species of Nocardioides.</title>
        <authorList>
            <person name="Liu Q."/>
            <person name="Xin Y.-H."/>
        </authorList>
    </citation>
    <scope>NUCLEOTIDE SEQUENCE [LARGE SCALE GENOMIC DNA]</scope>
    <source>
        <strain evidence="3 4">CGMCC 4.6875</strain>
    </source>
</reference>
<feature type="chain" id="PRO_5020963328" description="Sensor domain-containing protein" evidence="2">
    <location>
        <begin position="32"/>
        <end position="432"/>
    </location>
</feature>
<evidence type="ECO:0000313" key="3">
    <source>
        <dbReference type="EMBL" id="RYC00930.1"/>
    </source>
</evidence>
<evidence type="ECO:0008006" key="5">
    <source>
        <dbReference type="Google" id="ProtNLM"/>
    </source>
</evidence>
<evidence type="ECO:0000256" key="1">
    <source>
        <dbReference type="SAM" id="MobiDB-lite"/>
    </source>
</evidence>
<feature type="region of interest" description="Disordered" evidence="1">
    <location>
        <begin position="62"/>
        <end position="86"/>
    </location>
</feature>
<dbReference type="EMBL" id="SDWU01000013">
    <property type="protein sequence ID" value="RYC00930.1"/>
    <property type="molecule type" value="Genomic_DNA"/>
</dbReference>
<sequence>MRHRHRPGRAISARALACALTGALAGGLVLAGCGDRQSGDLASADASTAGASSAAEVTIPDDFPLSAGMGGPEDTVPTSRTGTGLRDLDVCRTTPLRGIGTRDRMVADASGGESADTRELVVLSGADEATALGEEIAALATGCDTDGETGGSDRMATRTEVLESPFGPTPATTLLQTHTVDGVPGTGATVVHVVPVGPALLVTSTYGQWTRDQARRAVDDTVGPLRDTVAALGAFGDVPVSSEEPTDEPTDEAAPTEIPADFPLAVGLPADGGDVRVSPPSPDGDGIGEVEMCGQVVWPQRETPGGLRRLVASAAAPEHHEWRELVVHTGPEHASSAMDVLREAVAECRTDRNLVWTLLERDTGHDTVTVGLTYSDGLGSSVLQVTRVGSARLLVSTYGEGSLASLDGQADEVTGTSQNILPAMCVFTRTGC</sequence>
<name>A0A4Q2SDM1_9ACTN</name>
<keyword evidence="2" id="KW-0732">Signal</keyword>
<dbReference type="PROSITE" id="PS51257">
    <property type="entry name" value="PROKAR_LIPOPROTEIN"/>
    <property type="match status" value="1"/>
</dbReference>
<organism evidence="3 4">
    <name type="scientific">Nocardioides ganghwensis</name>
    <dbReference type="NCBI Taxonomy" id="252230"/>
    <lineage>
        <taxon>Bacteria</taxon>
        <taxon>Bacillati</taxon>
        <taxon>Actinomycetota</taxon>
        <taxon>Actinomycetes</taxon>
        <taxon>Propionibacteriales</taxon>
        <taxon>Nocardioidaceae</taxon>
        <taxon>Nocardioides</taxon>
    </lineage>
</organism>
<keyword evidence="4" id="KW-1185">Reference proteome</keyword>